<dbReference type="EMBL" id="CP144700">
    <property type="protein sequence ID" value="WVZ22528.1"/>
    <property type="molecule type" value="Genomic_DNA"/>
</dbReference>
<dbReference type="GO" id="GO:0030687">
    <property type="term" value="C:preribosome, large subunit precursor"/>
    <property type="evidence" value="ECO:0007669"/>
    <property type="project" value="TreeGrafter"/>
</dbReference>
<organism evidence="3 4">
    <name type="scientific">Vigna mungo</name>
    <name type="common">Black gram</name>
    <name type="synonym">Phaseolus mungo</name>
    <dbReference type="NCBI Taxonomy" id="3915"/>
    <lineage>
        <taxon>Eukaryota</taxon>
        <taxon>Viridiplantae</taxon>
        <taxon>Streptophyta</taxon>
        <taxon>Embryophyta</taxon>
        <taxon>Tracheophyta</taxon>
        <taxon>Spermatophyta</taxon>
        <taxon>Magnoliopsida</taxon>
        <taxon>eudicotyledons</taxon>
        <taxon>Gunneridae</taxon>
        <taxon>Pentapetalae</taxon>
        <taxon>rosids</taxon>
        <taxon>fabids</taxon>
        <taxon>Fabales</taxon>
        <taxon>Fabaceae</taxon>
        <taxon>Papilionoideae</taxon>
        <taxon>50 kb inversion clade</taxon>
        <taxon>NPAAA clade</taxon>
        <taxon>indigoferoid/millettioid clade</taxon>
        <taxon>Phaseoleae</taxon>
        <taxon>Vigna</taxon>
    </lineage>
</organism>
<keyword evidence="2" id="KW-0067">ATP-binding</keyword>
<protein>
    <submittedName>
        <fullName evidence="3">Uncharacterized protein</fullName>
    </submittedName>
</protein>
<dbReference type="PANTHER" id="PTHR48103:SF2">
    <property type="entry name" value="MIDASIN"/>
    <property type="match status" value="1"/>
</dbReference>
<keyword evidence="4" id="KW-1185">Reference proteome</keyword>
<dbReference type="GO" id="GO:0005634">
    <property type="term" value="C:nucleus"/>
    <property type="evidence" value="ECO:0007669"/>
    <property type="project" value="TreeGrafter"/>
</dbReference>
<gene>
    <name evidence="3" type="ORF">V8G54_001072</name>
</gene>
<name>A0AAQ3P6K9_VIGMU</name>
<dbReference type="AlphaFoldDB" id="A0AAQ3P6K9"/>
<dbReference type="GO" id="GO:0005524">
    <property type="term" value="F:ATP binding"/>
    <property type="evidence" value="ECO:0007669"/>
    <property type="project" value="UniProtKB-KW"/>
</dbReference>
<sequence>MIHFEPINREDLEVPDDVSIVDHLKHHAYIIEGSNTNIKLKSRDTTFQKGCHKVDRSDFGSTMDVQHDDLFDVDPFNINKCIGIVEDEGFDFMTPTTCRNDLRVLQAMQLPKPTSLEGSLGVGKTSLIIALRKGSGHKVAMKQGCWVFLDAFHLTP</sequence>
<dbReference type="Proteomes" id="UP001374535">
    <property type="component" value="Chromosome 1"/>
</dbReference>
<dbReference type="GO" id="GO:0000055">
    <property type="term" value="P:ribosomal large subunit export from nucleus"/>
    <property type="evidence" value="ECO:0007669"/>
    <property type="project" value="TreeGrafter"/>
</dbReference>
<reference evidence="3 4" key="1">
    <citation type="journal article" date="2023" name="Life. Sci Alliance">
        <title>Evolutionary insights into 3D genome organization and epigenetic landscape of Vigna mungo.</title>
        <authorList>
            <person name="Junaid A."/>
            <person name="Singh B."/>
            <person name="Bhatia S."/>
        </authorList>
    </citation>
    <scope>NUCLEOTIDE SEQUENCE [LARGE SCALE GENOMIC DNA]</scope>
    <source>
        <strain evidence="3">Urdbean</strain>
    </source>
</reference>
<proteinExistence type="predicted"/>
<evidence type="ECO:0000256" key="2">
    <source>
        <dbReference type="ARBA" id="ARBA00022840"/>
    </source>
</evidence>
<keyword evidence="1" id="KW-0547">Nucleotide-binding</keyword>
<evidence type="ECO:0000313" key="3">
    <source>
        <dbReference type="EMBL" id="WVZ22528.1"/>
    </source>
</evidence>
<dbReference type="GO" id="GO:0000027">
    <property type="term" value="P:ribosomal large subunit assembly"/>
    <property type="evidence" value="ECO:0007669"/>
    <property type="project" value="TreeGrafter"/>
</dbReference>
<evidence type="ECO:0000313" key="4">
    <source>
        <dbReference type="Proteomes" id="UP001374535"/>
    </source>
</evidence>
<accession>A0AAQ3P6K9</accession>
<dbReference type="PANTHER" id="PTHR48103">
    <property type="entry name" value="MIDASIN-RELATED"/>
    <property type="match status" value="1"/>
</dbReference>
<evidence type="ECO:0000256" key="1">
    <source>
        <dbReference type="ARBA" id="ARBA00022741"/>
    </source>
</evidence>